<dbReference type="PROSITE" id="PS50404">
    <property type="entry name" value="GST_NTER"/>
    <property type="match status" value="1"/>
</dbReference>
<dbReference type="EC" id="2.5.1.18" evidence="2"/>
<protein>
    <submittedName>
        <fullName evidence="2">Glutathione transferase</fullName>
        <ecNumber evidence="2">2.5.1.18</ecNumber>
    </submittedName>
</protein>
<dbReference type="SFLD" id="SFLDS00019">
    <property type="entry name" value="Glutathione_Transferase_(cytos"/>
    <property type="match status" value="1"/>
</dbReference>
<dbReference type="EMBL" id="VUYU01000005">
    <property type="protein sequence ID" value="NHZ33821.1"/>
    <property type="molecule type" value="Genomic_DNA"/>
</dbReference>
<dbReference type="GO" id="GO:0004364">
    <property type="term" value="F:glutathione transferase activity"/>
    <property type="evidence" value="ECO:0007669"/>
    <property type="project" value="UniProtKB-EC"/>
</dbReference>
<feature type="domain" description="GST N-terminal" evidence="1">
    <location>
        <begin position="4"/>
        <end position="85"/>
    </location>
</feature>
<dbReference type="Pfam" id="PF13409">
    <property type="entry name" value="GST_N_2"/>
    <property type="match status" value="1"/>
</dbReference>
<dbReference type="InterPro" id="IPR034338">
    <property type="entry name" value="GST_4_C"/>
</dbReference>
<dbReference type="InterPro" id="IPR040079">
    <property type="entry name" value="Glutathione_S-Trfase"/>
</dbReference>
<evidence type="ECO:0000313" key="2">
    <source>
        <dbReference type="EMBL" id="NHZ33821.1"/>
    </source>
</evidence>
<dbReference type="CDD" id="cd00570">
    <property type="entry name" value="GST_N_family"/>
    <property type="match status" value="1"/>
</dbReference>
<dbReference type="Gene3D" id="1.20.1050.10">
    <property type="match status" value="1"/>
</dbReference>
<dbReference type="SFLD" id="SFLDG00358">
    <property type="entry name" value="Main_(cytGST)"/>
    <property type="match status" value="1"/>
</dbReference>
<dbReference type="PANTHER" id="PTHR44051:SF8">
    <property type="entry name" value="GLUTATHIONE S-TRANSFERASE GSTA"/>
    <property type="match status" value="1"/>
</dbReference>
<name>A0ABX0LG61_9BURK</name>
<dbReference type="Proteomes" id="UP000785613">
    <property type="component" value="Unassembled WGS sequence"/>
</dbReference>
<keyword evidence="3" id="KW-1185">Reference proteome</keyword>
<evidence type="ECO:0000259" key="1">
    <source>
        <dbReference type="PROSITE" id="PS50404"/>
    </source>
</evidence>
<dbReference type="SUPFAM" id="SSF47616">
    <property type="entry name" value="GST C-terminal domain-like"/>
    <property type="match status" value="1"/>
</dbReference>
<comment type="caution">
    <text evidence="2">The sequence shown here is derived from an EMBL/GenBank/DDBJ whole genome shotgun (WGS) entry which is preliminary data.</text>
</comment>
<sequence>MQELTLYVDSRFTSPWALSAFQALTEKKLPFTLHTVNLDQGEQKQAAFRDLSPIGRVPLLVQGDLALAESSAIVEYLEEAFPPPAYAAVLPDGVQQRAMARQVMAWLRSDLMALRAERSTEVVFYAPVSTPLTQAGQAAAARLIAIADQLLTGEHLFGQWCIADTELALALNRLILNGDPVPERLTAWCAAQWQRDSVRQWIAKSRGGVPG</sequence>
<accession>A0ABX0LG61</accession>
<dbReference type="RefSeq" id="WP_167223775.1">
    <property type="nucleotide sequence ID" value="NZ_VUYU01000005.1"/>
</dbReference>
<dbReference type="InterPro" id="IPR036282">
    <property type="entry name" value="Glutathione-S-Trfase_C_sf"/>
</dbReference>
<dbReference type="NCBIfam" id="NF011693">
    <property type="entry name" value="PRK15113.1"/>
    <property type="match status" value="1"/>
</dbReference>
<keyword evidence="2" id="KW-0808">Transferase</keyword>
<dbReference type="PANTHER" id="PTHR44051">
    <property type="entry name" value="GLUTATHIONE S-TRANSFERASE-RELATED"/>
    <property type="match status" value="1"/>
</dbReference>
<dbReference type="Gene3D" id="3.40.30.10">
    <property type="entry name" value="Glutaredoxin"/>
    <property type="match status" value="1"/>
</dbReference>
<gene>
    <name evidence="2" type="ORF">F0185_09490</name>
</gene>
<reference evidence="2 3" key="1">
    <citation type="submission" date="2019-09" db="EMBL/GenBank/DDBJ databases">
        <title>Taxonomy of Antarctic Massilia spp.: description of Massilia rubra sp. nov., Massilia aquatica sp. nov., Massilia mucilaginosa sp. nov., Massilia frigida sp. nov. isolated from streams, lakes and regoliths.</title>
        <authorList>
            <person name="Holochova P."/>
            <person name="Sedlacek I."/>
            <person name="Kralova S."/>
            <person name="Maslanova I."/>
            <person name="Busse H.-J."/>
            <person name="Stankova E."/>
            <person name="Vrbovska V."/>
            <person name="Kovarovic V."/>
            <person name="Bartak M."/>
            <person name="Svec P."/>
            <person name="Pantucek R."/>
        </authorList>
    </citation>
    <scope>NUCLEOTIDE SEQUENCE [LARGE SCALE GENOMIC DNA]</scope>
    <source>
        <strain evidence="2 3">CCM 8692</strain>
    </source>
</reference>
<dbReference type="InterPro" id="IPR036249">
    <property type="entry name" value="Thioredoxin-like_sf"/>
</dbReference>
<proteinExistence type="predicted"/>
<evidence type="ECO:0000313" key="3">
    <source>
        <dbReference type="Proteomes" id="UP000785613"/>
    </source>
</evidence>
<organism evidence="2 3">
    <name type="scientific">Massilia rubra</name>
    <dbReference type="NCBI Taxonomy" id="2607910"/>
    <lineage>
        <taxon>Bacteria</taxon>
        <taxon>Pseudomonadati</taxon>
        <taxon>Pseudomonadota</taxon>
        <taxon>Betaproteobacteria</taxon>
        <taxon>Burkholderiales</taxon>
        <taxon>Oxalobacteraceae</taxon>
        <taxon>Telluria group</taxon>
        <taxon>Massilia</taxon>
    </lineage>
</organism>
<dbReference type="Pfam" id="PF14834">
    <property type="entry name" value="GST_C_4"/>
    <property type="match status" value="1"/>
</dbReference>
<dbReference type="InterPro" id="IPR004045">
    <property type="entry name" value="Glutathione_S-Trfase_N"/>
</dbReference>
<dbReference type="SUPFAM" id="SSF52833">
    <property type="entry name" value="Thioredoxin-like"/>
    <property type="match status" value="1"/>
</dbReference>